<keyword evidence="3 14" id="KW-0813">Transport</keyword>
<keyword evidence="4" id="KW-1003">Cell membrane</keyword>
<dbReference type="InterPro" id="IPR059116">
    <property type="entry name" value="P2X_receptor"/>
</dbReference>
<name>A0A8U1C4Y8_SALNM</name>
<keyword evidence="9 16" id="KW-1015">Disulfide bond</keyword>
<keyword evidence="8 14" id="KW-0472">Membrane</keyword>
<evidence type="ECO:0000256" key="13">
    <source>
        <dbReference type="ARBA" id="ARBA00036634"/>
    </source>
</evidence>
<dbReference type="GO" id="GO:0098794">
    <property type="term" value="C:postsynapse"/>
    <property type="evidence" value="ECO:0007669"/>
    <property type="project" value="GOC"/>
</dbReference>
<feature type="transmembrane region" description="Helical" evidence="18">
    <location>
        <begin position="353"/>
        <end position="376"/>
    </location>
</feature>
<evidence type="ECO:0000256" key="2">
    <source>
        <dbReference type="ARBA" id="ARBA00009848"/>
    </source>
</evidence>
<keyword evidence="19" id="KW-1185">Reference proteome</keyword>
<dbReference type="Proteomes" id="UP000808372">
    <property type="component" value="Chromosome 12"/>
</dbReference>
<evidence type="ECO:0000256" key="12">
    <source>
        <dbReference type="ARBA" id="ARBA00023303"/>
    </source>
</evidence>
<evidence type="ECO:0000256" key="6">
    <source>
        <dbReference type="ARBA" id="ARBA00022989"/>
    </source>
</evidence>
<comment type="catalytic activity">
    <reaction evidence="13">
        <text>Ca(2+)(in) = Ca(2+)(out)</text>
        <dbReference type="Rhea" id="RHEA:29671"/>
        <dbReference type="ChEBI" id="CHEBI:29108"/>
    </reaction>
</comment>
<comment type="function">
    <text evidence="18">Receptor for ATP that acts as a ligand-gated ion channel.</text>
</comment>
<evidence type="ECO:0000256" key="3">
    <source>
        <dbReference type="ARBA" id="ARBA00022448"/>
    </source>
</evidence>
<feature type="binding site" evidence="15">
    <location>
        <position position="199"/>
    </location>
    <ligand>
        <name>ATP</name>
        <dbReference type="ChEBI" id="CHEBI:30616"/>
        <note>ligand shared between two neighboring subunits of the homotrimer</note>
    </ligand>
</feature>
<feature type="disulfide bond" evidence="16">
    <location>
        <begin position="230"/>
        <end position="240"/>
    </location>
</feature>
<evidence type="ECO:0000256" key="18">
    <source>
        <dbReference type="RuleBase" id="RU000681"/>
    </source>
</evidence>
<comment type="subunit">
    <text evidence="14">Functional P2XRs are organized as homomeric and heteromeric trimers. Forms heterodimer with P2RX2. Forms heterodimer with P2RX4. Forms heterodimer with P2RX5.</text>
</comment>
<keyword evidence="15" id="KW-0547">Nucleotide-binding</keyword>
<dbReference type="PANTHER" id="PTHR10125:SF9">
    <property type="entry name" value="P2X PURINOCEPTOR 1"/>
    <property type="match status" value="1"/>
</dbReference>
<dbReference type="PANTHER" id="PTHR10125">
    <property type="entry name" value="P2X PURINOCEPTOR"/>
    <property type="match status" value="1"/>
</dbReference>
<feature type="disulfide bond" evidence="16">
    <location>
        <begin position="274"/>
        <end position="283"/>
    </location>
</feature>
<dbReference type="FunFam" id="1.10.287.940:FF:000005">
    <property type="entry name" value="P2X purinoceptor"/>
    <property type="match status" value="1"/>
</dbReference>
<keyword evidence="11 14" id="KW-1071">Ligand-gated ion channel</keyword>
<dbReference type="InterPro" id="IPR001429">
    <property type="entry name" value="P2X_purnocptor"/>
</dbReference>
<dbReference type="GO" id="GO:0070588">
    <property type="term" value="P:calcium ion transmembrane transport"/>
    <property type="evidence" value="ECO:0007669"/>
    <property type="project" value="TreeGrafter"/>
</dbReference>
<feature type="binding site" evidence="15">
    <location>
        <position position="328"/>
    </location>
    <ligand>
        <name>ATP</name>
        <dbReference type="ChEBI" id="CHEBI:30616"/>
        <note>ligand shared between two neighboring subunits of the homotrimer</note>
    </ligand>
</feature>
<keyword evidence="18" id="KW-0675">Receptor</keyword>
<feature type="binding site" evidence="15">
    <location>
        <begin position="85"/>
        <end position="87"/>
    </location>
    <ligand>
        <name>ATP</name>
        <dbReference type="ChEBI" id="CHEBI:30616"/>
        <note>ligand shared between two neighboring subunits of the homotrimer</note>
    </ligand>
</feature>
<comment type="similarity">
    <text evidence="2 14 18">Belongs to the P2X receptor family.</text>
</comment>
<reference evidence="20" key="1">
    <citation type="submission" date="2025-08" db="UniProtKB">
        <authorList>
            <consortium name="RefSeq"/>
        </authorList>
    </citation>
    <scope>IDENTIFICATION</scope>
    <source>
        <tissue evidence="20">White muscle</tissue>
    </source>
</reference>
<dbReference type="GeneID" id="120056832"/>
<keyword evidence="10" id="KW-0325">Glycoprotein</keyword>
<protein>
    <recommendedName>
        <fullName evidence="14 18">P2X purinoceptor</fullName>
    </recommendedName>
    <alternativeName>
        <fullName evidence="14">P2X purinoceptor 1</fullName>
    </alternativeName>
</protein>
<dbReference type="PRINTS" id="PR01308">
    <property type="entry name" value="P2X1RECEPTOR"/>
</dbReference>
<evidence type="ECO:0000256" key="11">
    <source>
        <dbReference type="ARBA" id="ARBA00023286"/>
    </source>
</evidence>
<keyword evidence="12 18" id="KW-0407">Ion channel</keyword>
<dbReference type="PROSITE" id="PS01212">
    <property type="entry name" value="P2X_RECEPTOR"/>
    <property type="match status" value="1"/>
</dbReference>
<dbReference type="NCBIfam" id="TIGR00863">
    <property type="entry name" value="P2X"/>
    <property type="match status" value="1"/>
</dbReference>
<dbReference type="GO" id="GO:0005886">
    <property type="term" value="C:plasma membrane"/>
    <property type="evidence" value="ECO:0007669"/>
    <property type="project" value="UniProtKB-SubCell"/>
</dbReference>
<feature type="disulfide bond" evidence="16">
    <location>
        <begin position="142"/>
        <end position="164"/>
    </location>
</feature>
<evidence type="ECO:0000256" key="17">
    <source>
        <dbReference type="PIRSR" id="PIRSR005713-3"/>
    </source>
</evidence>
<sequence>MYTSGVERPSSHQRSSKMKSFITNTLSDFFFEYETPRQVLVRSRRVGVVCRLIQLGVLAYIIGWVFIYEKGYQSSDTAVGSVLTKMKGVSYTNETGEERIWDVADYVFPVQGDSSFVVMTNYIMTKGQKIEKCSELSNSSRCSSDADCEGKSERTGDGHITGKCLVNTTKMCEVLAWCPVEDDSYIPDPALLMSAENFTLFIKNTINFPEYGVTRCNLVEGIDNQYVTSCLYDPKTSPLCPIFRLGDLVQLSGFNFSTIAKVGGAIGIIIDWTCNLDHAQSDCKPIYSFHGLYGNPNETDKARASVGYNFRYAKHYMEDKQEKRTLLKVFGIRFDIIVRSVARKFDIIPTLTAIGSGVGIFGVATVVCDLILLYLLPKREFYNNMKFKVTETMEKEPLDFQVKSEKFKSEKEVSKE</sequence>
<comment type="subcellular location">
    <subcellularLocation>
        <location evidence="1">Cell membrane</location>
        <topology evidence="1">Multi-pass membrane protein</topology>
    </subcellularLocation>
    <subcellularLocation>
        <location evidence="18">Membrane</location>
        <topology evidence="18">Multi-pass membrane protein</topology>
    </subcellularLocation>
</comment>
<dbReference type="AlphaFoldDB" id="A0A8U1C4Y8"/>
<gene>
    <name evidence="20" type="primary">LOC120056832</name>
</gene>
<dbReference type="InterPro" id="IPR003044">
    <property type="entry name" value="P2X1_purnocptor"/>
</dbReference>
<proteinExistence type="inferred from homology"/>
<dbReference type="FunFam" id="2.60.490.10:FF:000001">
    <property type="entry name" value="P2X purinoceptor"/>
    <property type="match status" value="1"/>
</dbReference>
<evidence type="ECO:0000256" key="1">
    <source>
        <dbReference type="ARBA" id="ARBA00004651"/>
    </source>
</evidence>
<dbReference type="InterPro" id="IPR053792">
    <property type="entry name" value="P2X_RECEPTOR_CS"/>
</dbReference>
<dbReference type="GO" id="GO:0033198">
    <property type="term" value="P:response to ATP"/>
    <property type="evidence" value="ECO:0007669"/>
    <property type="project" value="InterPro"/>
</dbReference>
<dbReference type="GO" id="GO:0001614">
    <property type="term" value="F:purinergic nucleotide receptor activity"/>
    <property type="evidence" value="ECO:0007669"/>
    <property type="project" value="UniProtKB-UniRule"/>
</dbReference>
<evidence type="ECO:0000256" key="8">
    <source>
        <dbReference type="ARBA" id="ARBA00023136"/>
    </source>
</evidence>
<evidence type="ECO:0000256" key="5">
    <source>
        <dbReference type="ARBA" id="ARBA00022692"/>
    </source>
</evidence>
<dbReference type="GO" id="GO:0005524">
    <property type="term" value="F:ATP binding"/>
    <property type="evidence" value="ECO:0007669"/>
    <property type="project" value="UniProtKB-UniRule"/>
</dbReference>
<evidence type="ECO:0000256" key="10">
    <source>
        <dbReference type="ARBA" id="ARBA00023180"/>
    </source>
</evidence>
<feature type="transmembrane region" description="Helical" evidence="18">
    <location>
        <begin position="46"/>
        <end position="67"/>
    </location>
</feature>
<dbReference type="InterPro" id="IPR027309">
    <property type="entry name" value="P2X_extracellular_dom_sf"/>
</dbReference>
<evidence type="ECO:0000256" key="15">
    <source>
        <dbReference type="PIRSR" id="PIRSR005713-1"/>
    </source>
</evidence>
<evidence type="ECO:0000256" key="4">
    <source>
        <dbReference type="ARBA" id="ARBA00022475"/>
    </source>
</evidence>
<feature type="disulfide bond" evidence="16">
    <location>
        <begin position="133"/>
        <end position="178"/>
    </location>
</feature>
<evidence type="ECO:0000256" key="9">
    <source>
        <dbReference type="ARBA" id="ARBA00023157"/>
    </source>
</evidence>
<evidence type="ECO:0000313" key="20">
    <source>
        <dbReference type="RefSeq" id="XP_038860990.1"/>
    </source>
</evidence>
<dbReference type="PRINTS" id="PR01307">
    <property type="entry name" value="P2XRECEPTOR"/>
</dbReference>
<dbReference type="KEGG" id="snh:120056832"/>
<keyword evidence="5 18" id="KW-0812">Transmembrane</keyword>
<feature type="disulfide bond" evidence="16">
    <location>
        <begin position="148"/>
        <end position="172"/>
    </location>
</feature>
<dbReference type="PIRSF" id="PIRSF005713">
    <property type="entry name" value="P2X_purinoceptor"/>
    <property type="match status" value="1"/>
</dbReference>
<dbReference type="Gene3D" id="2.60.490.10">
    <property type="entry name" value="atp-gated p2x4 ion channel domain"/>
    <property type="match status" value="1"/>
</dbReference>
<feature type="glycosylation site" description="N-linked (GlcNAc...) asparagine" evidence="17">
    <location>
        <position position="197"/>
    </location>
</feature>
<keyword evidence="6 18" id="KW-1133">Transmembrane helix</keyword>
<evidence type="ECO:0000256" key="7">
    <source>
        <dbReference type="ARBA" id="ARBA00023065"/>
    </source>
</evidence>
<accession>A0A8U1C4Y8</accession>
<keyword evidence="7 14" id="KW-0406">Ion transport</keyword>
<evidence type="ECO:0000256" key="16">
    <source>
        <dbReference type="PIRSR" id="PIRSR005713-2"/>
    </source>
</evidence>
<organism evidence="19 20">
    <name type="scientific">Salvelinus namaycush</name>
    <name type="common">Lake trout</name>
    <name type="synonym">Salmo namaycush</name>
    <dbReference type="NCBI Taxonomy" id="8040"/>
    <lineage>
        <taxon>Eukaryota</taxon>
        <taxon>Metazoa</taxon>
        <taxon>Chordata</taxon>
        <taxon>Craniata</taxon>
        <taxon>Vertebrata</taxon>
        <taxon>Euteleostomi</taxon>
        <taxon>Actinopterygii</taxon>
        <taxon>Neopterygii</taxon>
        <taxon>Teleostei</taxon>
        <taxon>Protacanthopterygii</taxon>
        <taxon>Salmoniformes</taxon>
        <taxon>Salmonidae</taxon>
        <taxon>Salmoninae</taxon>
        <taxon>Salvelinus</taxon>
    </lineage>
</organism>
<feature type="binding site" evidence="15">
    <location>
        <begin position="309"/>
        <end position="311"/>
    </location>
    <ligand>
        <name>ATP</name>
        <dbReference type="ChEBI" id="CHEBI:30616"/>
        <note>ligand shared between two neighboring subunits of the homotrimer</note>
    </ligand>
</feature>
<dbReference type="RefSeq" id="XP_038860990.1">
    <property type="nucleotide sequence ID" value="XM_039005062.1"/>
</dbReference>
<evidence type="ECO:0000256" key="14">
    <source>
        <dbReference type="PIRNR" id="PIRNR005713"/>
    </source>
</evidence>
<dbReference type="GO" id="GO:0004931">
    <property type="term" value="F:extracellularly ATP-gated monoatomic cation channel activity"/>
    <property type="evidence" value="ECO:0007669"/>
    <property type="project" value="UniProtKB-UniRule"/>
</dbReference>
<dbReference type="Pfam" id="PF00864">
    <property type="entry name" value="P2X_receptor"/>
    <property type="match status" value="1"/>
</dbReference>
<evidence type="ECO:0000313" key="19">
    <source>
        <dbReference type="Proteomes" id="UP000808372"/>
    </source>
</evidence>
<keyword evidence="15" id="KW-0067">ATP-binding</keyword>
<dbReference type="Gene3D" id="1.10.287.940">
    <property type="entry name" value="atp-gated p2x4 ion channel"/>
    <property type="match status" value="1"/>
</dbReference>
<comment type="function">
    <text evidence="14">ATP-gated nonselective transmembrane cation channel permeable to potassium, sodium and with relatively high calcium permeability. Furthermore, CTP functions as a weak affinity agonist for P2RX1.</text>
</comment>